<dbReference type="eggNOG" id="ENOG502TJGE">
    <property type="taxonomic scope" value="Eukaryota"/>
</dbReference>
<keyword evidence="4 6" id="KW-1133">Transmembrane helix</keyword>
<dbReference type="InterPro" id="IPR051119">
    <property type="entry name" value="Nematode_SR-like"/>
</dbReference>
<dbReference type="GO" id="GO:0016020">
    <property type="term" value="C:membrane"/>
    <property type="evidence" value="ECO:0007669"/>
    <property type="project" value="UniProtKB-SubCell"/>
</dbReference>
<protein>
    <recommendedName>
        <fullName evidence="6">Serpentine receptor class gamma</fullName>
    </recommendedName>
</protein>
<name>A0A1I7UGU6_9PELO</name>
<dbReference type="Proteomes" id="UP000095282">
    <property type="component" value="Unplaced"/>
</dbReference>
<dbReference type="AlphaFoldDB" id="A0A1I7UGU6"/>
<dbReference type="PANTHER" id="PTHR31627:SF43">
    <property type="entry name" value="SERPENTINE RECEPTOR CLASS GAMMA-15"/>
    <property type="match status" value="1"/>
</dbReference>
<evidence type="ECO:0000256" key="1">
    <source>
        <dbReference type="ARBA" id="ARBA00004141"/>
    </source>
</evidence>
<keyword evidence="7" id="KW-1185">Reference proteome</keyword>
<reference evidence="8" key="1">
    <citation type="submission" date="2016-11" db="UniProtKB">
        <authorList>
            <consortium name="WormBaseParasite"/>
        </authorList>
    </citation>
    <scope>IDENTIFICATION</scope>
</reference>
<evidence type="ECO:0000256" key="2">
    <source>
        <dbReference type="ARBA" id="ARBA00005692"/>
    </source>
</evidence>
<evidence type="ECO:0000256" key="4">
    <source>
        <dbReference type="ARBA" id="ARBA00022989"/>
    </source>
</evidence>
<dbReference type="WBParaSite" id="Csp11.Scaffold629.g9187.t1">
    <property type="protein sequence ID" value="Csp11.Scaffold629.g9187.t1"/>
    <property type="gene ID" value="Csp11.Scaffold629.g9187"/>
</dbReference>
<proteinExistence type="inferred from homology"/>
<organism evidence="7 8">
    <name type="scientific">Caenorhabditis tropicalis</name>
    <dbReference type="NCBI Taxonomy" id="1561998"/>
    <lineage>
        <taxon>Eukaryota</taxon>
        <taxon>Metazoa</taxon>
        <taxon>Ecdysozoa</taxon>
        <taxon>Nematoda</taxon>
        <taxon>Chromadorea</taxon>
        <taxon>Rhabditida</taxon>
        <taxon>Rhabditina</taxon>
        <taxon>Rhabditomorpha</taxon>
        <taxon>Rhabditoidea</taxon>
        <taxon>Rhabditidae</taxon>
        <taxon>Peloderinae</taxon>
        <taxon>Caenorhabditis</taxon>
    </lineage>
</organism>
<keyword evidence="3 6" id="KW-0812">Transmembrane</keyword>
<comment type="subcellular location">
    <subcellularLocation>
        <location evidence="1">Membrane</location>
        <topology evidence="1">Multi-pass membrane protein</topology>
    </subcellularLocation>
</comment>
<dbReference type="GO" id="GO:0007606">
    <property type="term" value="P:sensory perception of chemical stimulus"/>
    <property type="evidence" value="ECO:0007669"/>
    <property type="project" value="UniProtKB-UniRule"/>
</dbReference>
<comment type="similarity">
    <text evidence="2 6">Belongs to the nematode receptor-like protein srg family.</text>
</comment>
<dbReference type="InterPro" id="IPR000609">
    <property type="entry name" value="7TM_GPCR_serpentine_rcpt_Srg"/>
</dbReference>
<keyword evidence="5 6" id="KW-0472">Membrane</keyword>
<dbReference type="Pfam" id="PF02118">
    <property type="entry name" value="Srg"/>
    <property type="match status" value="1"/>
</dbReference>
<feature type="transmembrane region" description="Helical" evidence="6">
    <location>
        <begin position="27"/>
        <end position="49"/>
    </location>
</feature>
<evidence type="ECO:0000256" key="3">
    <source>
        <dbReference type="ARBA" id="ARBA00022692"/>
    </source>
</evidence>
<evidence type="ECO:0000256" key="5">
    <source>
        <dbReference type="ARBA" id="ARBA00023136"/>
    </source>
</evidence>
<evidence type="ECO:0000313" key="8">
    <source>
        <dbReference type="WBParaSite" id="Csp11.Scaffold629.g9187.t1"/>
    </source>
</evidence>
<evidence type="ECO:0000313" key="7">
    <source>
        <dbReference type="Proteomes" id="UP000095282"/>
    </source>
</evidence>
<accession>A0A1I7UGU6</accession>
<dbReference type="PANTHER" id="PTHR31627">
    <property type="entry name" value="SERPENTINE RECEPTOR CLASS GAMMA-RELATED"/>
    <property type="match status" value="1"/>
</dbReference>
<evidence type="ECO:0000256" key="6">
    <source>
        <dbReference type="RuleBase" id="RU280813"/>
    </source>
</evidence>
<sequence>MSVTNYSAPIPFECDTSFDPSIGILKYLGTISYLVPGCALHFMILKSILVTQRESFKNSSFFTVFALDSVASIISILLDVLFGRLFLYVSPLCPIVGPYFWRPSFFPKFYYYTGMHVRYAKACIQIVLVVNRMTCVLLPTHYSGISGYHCPD</sequence>
<dbReference type="GO" id="GO:0004888">
    <property type="term" value="F:transmembrane signaling receptor activity"/>
    <property type="evidence" value="ECO:0007669"/>
    <property type="project" value="InterPro"/>
</dbReference>
<dbReference type="PRINTS" id="PR00698">
    <property type="entry name" value="TMPROTEINSRG"/>
</dbReference>
<dbReference type="STRING" id="1561998.A0A1I7UGU6"/>
<comment type="caution">
    <text evidence="6">Lacks conserved residue(s) required for the propagation of feature annotation.</text>
</comment>
<feature type="transmembrane region" description="Helical" evidence="6">
    <location>
        <begin position="61"/>
        <end position="89"/>
    </location>
</feature>